<organism evidence="1 3">
    <name type="scientific">Gibberella zeae (strain ATCC MYA-4620 / CBS 123657 / FGSC 9075 / NRRL 31084 / PH-1)</name>
    <name type="common">Wheat head blight fungus</name>
    <name type="synonym">Fusarium graminearum</name>
    <dbReference type="NCBI Taxonomy" id="229533"/>
    <lineage>
        <taxon>Eukaryota</taxon>
        <taxon>Fungi</taxon>
        <taxon>Dikarya</taxon>
        <taxon>Ascomycota</taxon>
        <taxon>Pezizomycotina</taxon>
        <taxon>Sordariomycetes</taxon>
        <taxon>Hypocreomycetidae</taxon>
        <taxon>Hypocreales</taxon>
        <taxon>Nectriaceae</taxon>
        <taxon>Fusarium</taxon>
    </lineage>
</organism>
<gene>
    <name evidence="1" type="ORF">FGRAMPH1_01T23187</name>
</gene>
<evidence type="ECO:0000313" key="2">
    <source>
        <dbReference type="EnsemblFungi" id="CEF84926"/>
    </source>
</evidence>
<protein>
    <submittedName>
        <fullName evidence="1">Chromosome 4, complete genome</fullName>
    </submittedName>
</protein>
<reference evidence="2 3" key="1">
    <citation type="journal article" date="2007" name="Science">
        <title>The Fusarium graminearum genome reveals a link between localized polymorphism and pathogen specialization.</title>
        <authorList>
            <person name="Cuomo C.A."/>
            <person name="Gueldener U."/>
            <person name="Xu J.-R."/>
            <person name="Trail F."/>
            <person name="Turgeon B.G."/>
            <person name="Di Pietro A."/>
            <person name="Walton J.D."/>
            <person name="Ma L.-J."/>
            <person name="Baker S.E."/>
            <person name="Rep M."/>
            <person name="Adam G."/>
            <person name="Antoniw J."/>
            <person name="Baldwin T."/>
            <person name="Calvo S.E."/>
            <person name="Chang Y.-L."/>
            <person name="DeCaprio D."/>
            <person name="Gale L.R."/>
            <person name="Gnerre S."/>
            <person name="Goswami R.S."/>
            <person name="Hammond-Kosack K."/>
            <person name="Harris L.J."/>
            <person name="Hilburn K."/>
            <person name="Kennell J.C."/>
            <person name="Kroken S."/>
            <person name="Magnuson J.K."/>
            <person name="Mannhaupt G."/>
            <person name="Mauceli E.W."/>
            <person name="Mewes H.-W."/>
            <person name="Mitterbauer R."/>
            <person name="Muehlbauer G."/>
            <person name="Muensterkoetter M."/>
            <person name="Nelson D."/>
            <person name="O'Donnell K."/>
            <person name="Ouellet T."/>
            <person name="Qi W."/>
            <person name="Quesneville H."/>
            <person name="Roncero M.I.G."/>
            <person name="Seong K.-Y."/>
            <person name="Tetko I.V."/>
            <person name="Urban M."/>
            <person name="Waalwijk C."/>
            <person name="Ward T.J."/>
            <person name="Yao J."/>
            <person name="Birren B.W."/>
            <person name="Kistler H.C."/>
        </authorList>
    </citation>
    <scope>NUCLEOTIDE SEQUENCE [LARGE SCALE GENOMIC DNA]</scope>
    <source>
        <strain evidence="3">ATCC MYA-4620 / CBS 123657 / FGSC 9075 / NRRL 31084 / PH-1</strain>
        <strain evidence="2">PH-1 / ATCC MYA-4620 / FGSC 9075 / NRRL 31084</strain>
    </source>
</reference>
<name>A0A098DSU1_GIBZE</name>
<dbReference type="VEuPathDB" id="FungiDB:FGRAMPH1_01G23187"/>
<accession>A0A0E0SER3</accession>
<accession>A0A098DSU1</accession>
<dbReference type="EMBL" id="HG970335">
    <property type="protein sequence ID" value="CEF84926.1"/>
    <property type="molecule type" value="Genomic_DNA"/>
</dbReference>
<reference evidence="1 3" key="3">
    <citation type="journal article" date="2015" name="BMC Genomics">
        <title>The completed genome sequence of the pathogenic ascomycete fungus Fusarium graminearum.</title>
        <authorList>
            <person name="King R."/>
            <person name="Urban M."/>
            <person name="Hammond-Kosack M.C."/>
            <person name="Hassani-Pak K."/>
            <person name="Hammond-Kosack K.E."/>
        </authorList>
    </citation>
    <scope>NUCLEOTIDE SEQUENCE [LARGE SCALE GENOMIC DNA]</scope>
    <source>
        <strain evidence="3">ATCC MYA-4620 / CBS 123657 / FGSC 9075 / NRRL 31084 / PH-1</strain>
        <strain evidence="1">PH-1</strain>
    </source>
</reference>
<proteinExistence type="predicted"/>
<keyword evidence="3" id="KW-1185">Reference proteome</keyword>
<dbReference type="Proteomes" id="UP000070720">
    <property type="component" value="Chromosome 4"/>
</dbReference>
<sequence>MNQPNAKPSPLVKRTNQCTLDNMVVAPHLVYTSTYWLESGEFFKGLIKTTEKRDALLFTLHGSQNVIDCGESTYIFIRTINADKEHIRYPV</sequence>
<evidence type="ECO:0000313" key="1">
    <source>
        <dbReference type="EMBL" id="CEF84926.1"/>
    </source>
</evidence>
<dbReference type="AlphaFoldDB" id="A0A098DSU1"/>
<reference evidence="2" key="4">
    <citation type="submission" date="2017-01" db="UniProtKB">
        <authorList>
            <consortium name="EnsemblFungi"/>
        </authorList>
    </citation>
    <scope>IDENTIFICATION</scope>
    <source>
        <strain evidence="2">PH-1 / ATCC MYA-4620 / FGSC 9075 / NRRL 31084</strain>
    </source>
</reference>
<dbReference type="EnsemblFungi" id="CEF84926">
    <property type="protein sequence ID" value="CEF84926"/>
    <property type="gene ID" value="FGRRES_15389"/>
</dbReference>
<evidence type="ECO:0000313" key="3">
    <source>
        <dbReference type="Proteomes" id="UP000070720"/>
    </source>
</evidence>
<reference evidence="2 3" key="2">
    <citation type="journal article" date="2010" name="Nature">
        <title>Comparative genomics reveals mobile pathogenicity chromosomes in Fusarium.</title>
        <authorList>
            <person name="Ma L.J."/>
            <person name="van der Does H.C."/>
            <person name="Borkovich K.A."/>
            <person name="Coleman J.J."/>
            <person name="Daboussi M.J."/>
            <person name="Di Pietro A."/>
            <person name="Dufresne M."/>
            <person name="Freitag M."/>
            <person name="Grabherr M."/>
            <person name="Henrissat B."/>
            <person name="Houterman P.M."/>
            <person name="Kang S."/>
            <person name="Shim W.B."/>
            <person name="Woloshuk C."/>
            <person name="Xie X."/>
            <person name="Xu J.R."/>
            <person name="Antoniw J."/>
            <person name="Baker S.E."/>
            <person name="Bluhm B.H."/>
            <person name="Breakspear A."/>
            <person name="Brown D.W."/>
            <person name="Butchko R.A."/>
            <person name="Chapman S."/>
            <person name="Coulson R."/>
            <person name="Coutinho P.M."/>
            <person name="Danchin E.G."/>
            <person name="Diener A."/>
            <person name="Gale L.R."/>
            <person name="Gardiner D.M."/>
            <person name="Goff S."/>
            <person name="Hammond-Kosack K.E."/>
            <person name="Hilburn K."/>
            <person name="Hua-Van A."/>
            <person name="Jonkers W."/>
            <person name="Kazan K."/>
            <person name="Kodira C.D."/>
            <person name="Koehrsen M."/>
            <person name="Kumar L."/>
            <person name="Lee Y.H."/>
            <person name="Li L."/>
            <person name="Manners J.M."/>
            <person name="Miranda-Saavedra D."/>
            <person name="Mukherjee M."/>
            <person name="Park G."/>
            <person name="Park J."/>
            <person name="Park S.Y."/>
            <person name="Proctor R.H."/>
            <person name="Regev A."/>
            <person name="Ruiz-Roldan M.C."/>
            <person name="Sain D."/>
            <person name="Sakthikumar S."/>
            <person name="Sykes S."/>
            <person name="Schwartz D.C."/>
            <person name="Turgeon B.G."/>
            <person name="Wapinski I."/>
            <person name="Yoder O."/>
            <person name="Young S."/>
            <person name="Zeng Q."/>
            <person name="Zhou S."/>
            <person name="Galagan J."/>
            <person name="Cuomo C.A."/>
            <person name="Kistler H.C."/>
            <person name="Rep M."/>
        </authorList>
    </citation>
    <scope>GENOME REANNOTATION</scope>
    <source>
        <strain evidence="3">ATCC MYA-4620 / CBS 123657 / FGSC 9075 / NRRL 31084 / PH-1</strain>
        <strain evidence="2">PH-1 / ATCC MYA-4620 / FGSC 9075 / NRRL 31084</strain>
    </source>
</reference>
<dbReference type="InParanoid" id="A0A098DSU1"/>